<accession>A0A9W7G9Z1</accession>
<reference evidence="2" key="1">
    <citation type="journal article" date="2023" name="Commun. Biol.">
        <title>Genome analysis of Parmales, the sister group of diatoms, reveals the evolutionary specialization of diatoms from phago-mixotrophs to photoautotrophs.</title>
        <authorList>
            <person name="Ban H."/>
            <person name="Sato S."/>
            <person name="Yoshikawa S."/>
            <person name="Yamada K."/>
            <person name="Nakamura Y."/>
            <person name="Ichinomiya M."/>
            <person name="Sato N."/>
            <person name="Blanc-Mathieu R."/>
            <person name="Endo H."/>
            <person name="Kuwata A."/>
            <person name="Ogata H."/>
        </authorList>
    </citation>
    <scope>NUCLEOTIDE SEQUENCE [LARGE SCALE GENOMIC DNA]</scope>
</reference>
<sequence>MGKIWGWISNSDSLHFNKYVTKNDKKNDKNTTNKNLFSYPTLLRGLKARAIDEVKLRSLSSKAHLALQSQDRVQMAQLAQEMSRVAYGRGVTAQKRQVSLERFGCVEWTPLVMDLIADFASGRGVVEIGAGNGQWSRRLSDMGCDVVAFDDMSGVPLNRNLYHGGTKPNRDHFFSAVRKGDSSVFRGGSGSGYVGEGGRVLLIVYPDRSGWALETVTAWMKQSTDNTAMVYVGEGRNGANACEGFFDLLEGEGWRVVRVEDLGCKGGKGYEKAFFMERVVTDEGSE</sequence>
<dbReference type="Proteomes" id="UP001165065">
    <property type="component" value="Unassembled WGS sequence"/>
</dbReference>
<protein>
    <submittedName>
        <fullName evidence="1">Uncharacterized protein</fullName>
    </submittedName>
</protein>
<dbReference type="AlphaFoldDB" id="A0A9W7G9Z1"/>
<organism evidence="1 2">
    <name type="scientific">Triparma columacea</name>
    <dbReference type="NCBI Taxonomy" id="722753"/>
    <lineage>
        <taxon>Eukaryota</taxon>
        <taxon>Sar</taxon>
        <taxon>Stramenopiles</taxon>
        <taxon>Ochrophyta</taxon>
        <taxon>Bolidophyceae</taxon>
        <taxon>Parmales</taxon>
        <taxon>Triparmaceae</taxon>
        <taxon>Triparma</taxon>
    </lineage>
</organism>
<evidence type="ECO:0000313" key="2">
    <source>
        <dbReference type="Proteomes" id="UP001165065"/>
    </source>
</evidence>
<evidence type="ECO:0000313" key="1">
    <source>
        <dbReference type="EMBL" id="GMI41281.1"/>
    </source>
</evidence>
<name>A0A9W7G9Z1_9STRA</name>
<proteinExistence type="predicted"/>
<dbReference type="PANTHER" id="PTHR39290:SF6">
    <property type="entry name" value="S-ADENOSYL-L-METHIONINE-DEPENDENT METHYLTRANSFERASES SUPERFAMILY PROTEIN"/>
    <property type="match status" value="1"/>
</dbReference>
<dbReference type="PANTHER" id="PTHR39290">
    <property type="entry name" value="C3H1-TYPE DOMAIN-CONTAINING PROTEIN-RELATED"/>
    <property type="match status" value="1"/>
</dbReference>
<dbReference type="InterPro" id="IPR029063">
    <property type="entry name" value="SAM-dependent_MTases_sf"/>
</dbReference>
<dbReference type="EMBL" id="BRYA01000146">
    <property type="protein sequence ID" value="GMI41281.1"/>
    <property type="molecule type" value="Genomic_DNA"/>
</dbReference>
<dbReference type="SUPFAM" id="SSF53335">
    <property type="entry name" value="S-adenosyl-L-methionine-dependent methyltransferases"/>
    <property type="match status" value="1"/>
</dbReference>
<keyword evidence="2" id="KW-1185">Reference proteome</keyword>
<comment type="caution">
    <text evidence="1">The sequence shown here is derived from an EMBL/GenBank/DDBJ whole genome shotgun (WGS) entry which is preliminary data.</text>
</comment>
<dbReference type="OrthoDB" id="5411518at2759"/>
<gene>
    <name evidence="1" type="ORF">TrCOL_g7653</name>
</gene>